<reference evidence="1 2" key="1">
    <citation type="submission" date="2018-09" db="EMBL/GenBank/DDBJ databases">
        <title>Complete genome sequence of the hydrocarbonoclastic bacterium Alcaligenes aquatilis QD168, isolated from a crude-oil polluted marine sediment of Central Chile.</title>
        <authorList>
            <person name="Duran R.E."/>
            <person name="Barra B."/>
            <person name="Salva-Serra F."/>
            <person name="Mendez V."/>
            <person name="Moore E.R.B."/>
            <person name="Seeger M."/>
        </authorList>
    </citation>
    <scope>NUCLEOTIDE SEQUENCE [LARGE SCALE GENOMIC DNA]</scope>
    <source>
        <strain evidence="1 2">QD168</strain>
    </source>
</reference>
<name>A0A3G2HX57_9BURK</name>
<accession>A0A3G2HX57</accession>
<dbReference type="EMBL" id="CP032153">
    <property type="protein sequence ID" value="AYN21720.1"/>
    <property type="molecule type" value="Genomic_DNA"/>
</dbReference>
<sequence>MPPLILIMFAGSLSWLRQSVLGHSTITTALATQARKPLAAAIHFKPEDWSQSDQRFGWTLPNRQPLWLSFPTGGPAA</sequence>
<dbReference type="KEGG" id="aaqu:D3M96_14985"/>
<dbReference type="Proteomes" id="UP000268070">
    <property type="component" value="Chromosome"/>
</dbReference>
<proteinExistence type="predicted"/>
<evidence type="ECO:0000313" key="2">
    <source>
        <dbReference type="Proteomes" id="UP000268070"/>
    </source>
</evidence>
<evidence type="ECO:0000313" key="1">
    <source>
        <dbReference type="EMBL" id="AYN21720.1"/>
    </source>
</evidence>
<protein>
    <submittedName>
        <fullName evidence="1">Uncharacterized protein</fullName>
    </submittedName>
</protein>
<dbReference type="AlphaFoldDB" id="A0A3G2HX57"/>
<gene>
    <name evidence="1" type="ORF">D3M96_14985</name>
</gene>
<organism evidence="1 2">
    <name type="scientific">Alcaligenes aquatilis</name>
    <dbReference type="NCBI Taxonomy" id="323284"/>
    <lineage>
        <taxon>Bacteria</taxon>
        <taxon>Pseudomonadati</taxon>
        <taxon>Pseudomonadota</taxon>
        <taxon>Betaproteobacteria</taxon>
        <taxon>Burkholderiales</taxon>
        <taxon>Alcaligenaceae</taxon>
        <taxon>Alcaligenes</taxon>
    </lineage>
</organism>